<proteinExistence type="predicted"/>
<dbReference type="OrthoDB" id="1370639at2"/>
<dbReference type="EMBL" id="JRLX01000017">
    <property type="protein sequence ID" value="KGO85677.1"/>
    <property type="molecule type" value="Genomic_DNA"/>
</dbReference>
<accession>A0A0A2LZB0</accession>
<dbReference type="STRING" id="1121895.GCA_000378485_02831"/>
<gene>
    <name evidence="1" type="ORF">Q765_14730</name>
</gene>
<comment type="caution">
    <text evidence="1">The sequence shown here is derived from an EMBL/GenBank/DDBJ whole genome shotgun (WGS) entry which is preliminary data.</text>
</comment>
<evidence type="ECO:0000313" key="2">
    <source>
        <dbReference type="Proteomes" id="UP000030152"/>
    </source>
</evidence>
<sequence>MAGGNTLKVGDWITTYSAGIFRVEHIITEYYDESYPMIPPDKKIGDVIEHRTIVSKKLFNSKFKKTLGYDSCNELLAKKVTPEQEDHIKTILAKNPQFLQQLDEYTIPPQLTIFNMPLQIDSEQDMENVKRLMSFIDTGKSFFEIKQEMQKLNIIKPQYYGNYTFQFKNTNYEYKDKRKIWRDTNLYTS</sequence>
<name>A0A0A2LZB0_9FLAO</name>
<dbReference type="RefSeq" id="WP_020214004.1">
    <property type="nucleotide sequence ID" value="NZ_JRLX01000017.1"/>
</dbReference>
<protein>
    <submittedName>
        <fullName evidence="1">Uncharacterized protein</fullName>
    </submittedName>
</protein>
<evidence type="ECO:0000313" key="1">
    <source>
        <dbReference type="EMBL" id="KGO85677.1"/>
    </source>
</evidence>
<reference evidence="1 2" key="1">
    <citation type="submission" date="2013-09" db="EMBL/GenBank/DDBJ databases">
        <authorList>
            <person name="Zeng Z."/>
            <person name="Chen C."/>
        </authorList>
    </citation>
    <scope>NUCLEOTIDE SEQUENCE [LARGE SCALE GENOMIC DNA]</scope>
    <source>
        <strain evidence="1 2">WB 3.3-2</strain>
    </source>
</reference>
<dbReference type="eggNOG" id="ENOG50334D5">
    <property type="taxonomic scope" value="Bacteria"/>
</dbReference>
<dbReference type="AlphaFoldDB" id="A0A0A2LZB0"/>
<organism evidence="1 2">
    <name type="scientific">Flavobacterium rivuli WB 3.3-2 = DSM 21788</name>
    <dbReference type="NCBI Taxonomy" id="1121895"/>
    <lineage>
        <taxon>Bacteria</taxon>
        <taxon>Pseudomonadati</taxon>
        <taxon>Bacteroidota</taxon>
        <taxon>Flavobacteriia</taxon>
        <taxon>Flavobacteriales</taxon>
        <taxon>Flavobacteriaceae</taxon>
        <taxon>Flavobacterium</taxon>
    </lineage>
</organism>
<dbReference type="Proteomes" id="UP000030152">
    <property type="component" value="Unassembled WGS sequence"/>
</dbReference>
<keyword evidence="2" id="KW-1185">Reference proteome</keyword>